<accession>A0A7C4CBE4</accession>
<keyword evidence="1" id="KW-0472">Membrane</keyword>
<keyword evidence="1" id="KW-1133">Transmembrane helix</keyword>
<sequence length="209" mass="22781">MKRNIPLAICLVMGIAMMVQFFVPHPVSVGFYELTTKWVRIISAFALVLGTGSLIMYHLDKLQRKRSGWYYSIVTLIAFVVTSVIGLGWGIKPGSILQNVIFSNILVPLNASMFAILAFYMASAAYRAFRARTKEAALLLIAAFFVMLGMVPIGASLWNRLPDIAEWILSVPNMAAKRAILFGVALGGVATALKVILGIERGWLGGGKS</sequence>
<reference evidence="2" key="1">
    <citation type="journal article" date="2020" name="mSystems">
        <title>Genome- and Community-Level Interaction Insights into Carbon Utilization and Element Cycling Functions of Hydrothermarchaeota in Hydrothermal Sediment.</title>
        <authorList>
            <person name="Zhou Z."/>
            <person name="Liu Y."/>
            <person name="Xu W."/>
            <person name="Pan J."/>
            <person name="Luo Z.H."/>
            <person name="Li M."/>
        </authorList>
    </citation>
    <scope>NUCLEOTIDE SEQUENCE [LARGE SCALE GENOMIC DNA]</scope>
    <source>
        <strain evidence="2">SpSt-488</strain>
    </source>
</reference>
<comment type="caution">
    <text evidence="2">The sequence shown here is derived from an EMBL/GenBank/DDBJ whole genome shotgun (WGS) entry which is preliminary data.</text>
</comment>
<feature type="transmembrane region" description="Helical" evidence="1">
    <location>
        <begin position="136"/>
        <end position="159"/>
    </location>
</feature>
<name>A0A7C4CBE4_UNCW3</name>
<feature type="transmembrane region" description="Helical" evidence="1">
    <location>
        <begin position="111"/>
        <end position="129"/>
    </location>
</feature>
<dbReference type="AlphaFoldDB" id="A0A7C4CBE4"/>
<feature type="transmembrane region" description="Helical" evidence="1">
    <location>
        <begin position="69"/>
        <end position="91"/>
    </location>
</feature>
<feature type="transmembrane region" description="Helical" evidence="1">
    <location>
        <begin position="7"/>
        <end position="26"/>
    </location>
</feature>
<feature type="transmembrane region" description="Helical" evidence="1">
    <location>
        <begin position="179"/>
        <end position="199"/>
    </location>
</feature>
<proteinExistence type="predicted"/>
<keyword evidence="1" id="KW-0812">Transmembrane</keyword>
<evidence type="ECO:0000313" key="2">
    <source>
        <dbReference type="EMBL" id="HGK28531.1"/>
    </source>
</evidence>
<gene>
    <name evidence="2" type="ORF">ENS41_06200</name>
</gene>
<evidence type="ECO:0000256" key="1">
    <source>
        <dbReference type="SAM" id="Phobius"/>
    </source>
</evidence>
<dbReference type="EMBL" id="DSUT01000129">
    <property type="protein sequence ID" value="HGK28531.1"/>
    <property type="molecule type" value="Genomic_DNA"/>
</dbReference>
<protein>
    <submittedName>
        <fullName evidence="2">Uncharacterized protein</fullName>
    </submittedName>
</protein>
<organism evidence="2">
    <name type="scientific">candidate division WOR-3 bacterium</name>
    <dbReference type="NCBI Taxonomy" id="2052148"/>
    <lineage>
        <taxon>Bacteria</taxon>
        <taxon>Bacteria division WOR-3</taxon>
    </lineage>
</organism>
<feature type="transmembrane region" description="Helical" evidence="1">
    <location>
        <begin position="38"/>
        <end position="57"/>
    </location>
</feature>